<accession>A0A6J4V967</accession>
<feature type="compositionally biased region" description="Basic residues" evidence="1">
    <location>
        <begin position="1"/>
        <end position="15"/>
    </location>
</feature>
<feature type="region of interest" description="Disordered" evidence="1">
    <location>
        <begin position="1"/>
        <end position="68"/>
    </location>
</feature>
<name>A0A6J4V967_9BACT</name>
<protein>
    <submittedName>
        <fullName evidence="2">Uncharacterized protein</fullName>
    </submittedName>
</protein>
<proteinExistence type="predicted"/>
<feature type="non-terminal residue" evidence="2">
    <location>
        <position position="68"/>
    </location>
</feature>
<evidence type="ECO:0000313" key="2">
    <source>
        <dbReference type="EMBL" id="CAA9572848.1"/>
    </source>
</evidence>
<organism evidence="2">
    <name type="scientific">uncultured Thermomicrobiales bacterium</name>
    <dbReference type="NCBI Taxonomy" id="1645740"/>
    <lineage>
        <taxon>Bacteria</taxon>
        <taxon>Pseudomonadati</taxon>
        <taxon>Thermomicrobiota</taxon>
        <taxon>Thermomicrobia</taxon>
        <taxon>Thermomicrobiales</taxon>
        <taxon>environmental samples</taxon>
    </lineage>
</organism>
<feature type="compositionally biased region" description="Basic residues" evidence="1">
    <location>
        <begin position="31"/>
        <end position="47"/>
    </location>
</feature>
<reference evidence="2" key="1">
    <citation type="submission" date="2020-02" db="EMBL/GenBank/DDBJ databases">
        <authorList>
            <person name="Meier V. D."/>
        </authorList>
    </citation>
    <scope>NUCLEOTIDE SEQUENCE</scope>
    <source>
        <strain evidence="2">AVDCRST_MAG19</strain>
    </source>
</reference>
<dbReference type="EMBL" id="CADCWL010000153">
    <property type="protein sequence ID" value="CAA9572848.1"/>
    <property type="molecule type" value="Genomic_DNA"/>
</dbReference>
<dbReference type="AlphaFoldDB" id="A0A6J4V967"/>
<feature type="non-terminal residue" evidence="2">
    <location>
        <position position="1"/>
    </location>
</feature>
<evidence type="ECO:0000256" key="1">
    <source>
        <dbReference type="SAM" id="MobiDB-lite"/>
    </source>
</evidence>
<gene>
    <name evidence="2" type="ORF">AVDCRST_MAG19-2977</name>
</gene>
<sequence>GSGRLRLLRLRAHRQGPRERFRGPVPPRPRAGARKPSARRGVRPGRRHAGDGERPPGPQGEDQRRPLL</sequence>